<evidence type="ECO:0000256" key="1">
    <source>
        <dbReference type="ARBA" id="ARBA00004442"/>
    </source>
</evidence>
<organism evidence="8 9">
    <name type="scientific">Phocaeicola dorei</name>
    <dbReference type="NCBI Taxonomy" id="357276"/>
    <lineage>
        <taxon>Bacteria</taxon>
        <taxon>Pseudomonadati</taxon>
        <taxon>Bacteroidota</taxon>
        <taxon>Bacteroidia</taxon>
        <taxon>Bacteroidales</taxon>
        <taxon>Bacteroidaceae</taxon>
        <taxon>Phocaeicola</taxon>
    </lineage>
</organism>
<protein>
    <submittedName>
        <fullName evidence="8">RagB/SusD family nutrient uptake outer membrane protein</fullName>
    </submittedName>
</protein>
<dbReference type="InterPro" id="IPR012944">
    <property type="entry name" value="SusD_RagB_dom"/>
</dbReference>
<dbReference type="Gene3D" id="1.25.40.390">
    <property type="match status" value="1"/>
</dbReference>
<evidence type="ECO:0000313" key="9">
    <source>
        <dbReference type="Proteomes" id="UP001177934"/>
    </source>
</evidence>
<dbReference type="GO" id="GO:0009279">
    <property type="term" value="C:cell outer membrane"/>
    <property type="evidence" value="ECO:0007669"/>
    <property type="project" value="UniProtKB-SubCell"/>
</dbReference>
<feature type="signal peptide" evidence="6">
    <location>
        <begin position="1"/>
        <end position="25"/>
    </location>
</feature>
<dbReference type="AlphaFoldDB" id="A0AA95HVY8"/>
<dbReference type="SUPFAM" id="SSF48452">
    <property type="entry name" value="TPR-like"/>
    <property type="match status" value="1"/>
</dbReference>
<dbReference type="EMBL" id="CP126056">
    <property type="protein sequence ID" value="WHX10545.1"/>
    <property type="molecule type" value="Genomic_DNA"/>
</dbReference>
<evidence type="ECO:0000256" key="3">
    <source>
        <dbReference type="ARBA" id="ARBA00022729"/>
    </source>
</evidence>
<name>A0AA95HVY8_9BACT</name>
<evidence type="ECO:0000259" key="7">
    <source>
        <dbReference type="Pfam" id="PF07980"/>
    </source>
</evidence>
<proteinExistence type="inferred from homology"/>
<evidence type="ECO:0000256" key="5">
    <source>
        <dbReference type="ARBA" id="ARBA00023237"/>
    </source>
</evidence>
<dbReference type="InterPro" id="IPR011990">
    <property type="entry name" value="TPR-like_helical_dom_sf"/>
</dbReference>
<dbReference type="Pfam" id="PF07980">
    <property type="entry name" value="SusD_RagB"/>
    <property type="match status" value="1"/>
</dbReference>
<feature type="chain" id="PRO_5041682077" evidence="6">
    <location>
        <begin position="26"/>
        <end position="548"/>
    </location>
</feature>
<keyword evidence="3 6" id="KW-0732">Signal</keyword>
<evidence type="ECO:0000313" key="8">
    <source>
        <dbReference type="EMBL" id="WHX10545.1"/>
    </source>
</evidence>
<keyword evidence="5" id="KW-0998">Cell outer membrane</keyword>
<accession>A0AA95HVY8</accession>
<dbReference type="Proteomes" id="UP001177934">
    <property type="component" value="Chromosome"/>
</dbReference>
<evidence type="ECO:0000256" key="6">
    <source>
        <dbReference type="SAM" id="SignalP"/>
    </source>
</evidence>
<reference evidence="8" key="1">
    <citation type="journal article" date="2023" name="Nat. Commun.">
        <title>Identification of a novel Human Milk Oligosaccharides utilization cluster in the infant gut commensal Bacteroides dorei.</title>
        <authorList>
            <person name="Kijner S."/>
            <person name="Ennis D."/>
            <person name="Shmorak S."/>
            <person name="Florentin A."/>
            <person name="Yassour M."/>
        </authorList>
    </citation>
    <scope>NUCLEOTIDE SEQUENCE</scope>
    <source>
        <strain evidence="8">2</strain>
    </source>
</reference>
<evidence type="ECO:0000256" key="2">
    <source>
        <dbReference type="ARBA" id="ARBA00006275"/>
    </source>
</evidence>
<sequence length="548" mass="61027">MQYMKKYIKNIVPATFMMLALGTTSCIGDLDVDPIDPNIDTNVDLNGLFNKCYANMALAGNGGANGDCDIDGLDGGTTGFIRQLFNSNELTTDEAICGWGDEGVASFCYNTYNASHPMLNGFYARLTTGITYCNQYLAMAGDTDATMSAEIRFVRALHYFLLMDGWGNIPFTLEPMTKPEQRSRAQMYEWLEQELIGIEPALSEAKAKKSTDAGYGRVDKAACWLLLSRLYLNSEIYTGTAQWQKAKEYADKVIKSSYRLNTVGKGGWTAYQMLFMGDNGETDAAYEALLPLLQDGLTTTSWGTSLFLIAGCFDGEMHANPNDLTATNGVSAQNWGGNRARPDLIRKFFPQNDAPELPSYDMYVAAKDDRALFDGVGRTLNNEDVSTFKSGYAIAKFTNFKTDGSAGHDATFADTDYFLLRVAEAYLTFAEADARLNGGNTTSEGTQAVNSIRSRAHASTRTNAYSLDDICDEWSREFYFEGRRRMDLIRFNRYGGNNNYTWQWKGGSYEGRSFDAHLNIFAIPTNELTANSNLTQNQDTENFLFYKY</sequence>
<comment type="similarity">
    <text evidence="2">Belongs to the SusD family.</text>
</comment>
<comment type="subcellular location">
    <subcellularLocation>
        <location evidence="1">Cell outer membrane</location>
    </subcellularLocation>
</comment>
<evidence type="ECO:0000256" key="4">
    <source>
        <dbReference type="ARBA" id="ARBA00023136"/>
    </source>
</evidence>
<dbReference type="Gene3D" id="1.10.3780.10">
    <property type="entry name" value="SusD-like"/>
    <property type="match status" value="1"/>
</dbReference>
<keyword evidence="4" id="KW-0472">Membrane</keyword>
<feature type="domain" description="RagB/SusD" evidence="7">
    <location>
        <begin position="381"/>
        <end position="537"/>
    </location>
</feature>
<gene>
    <name evidence="8" type="ORF">QNN11_03315</name>
</gene>
<dbReference type="Gene3D" id="1.25.40.10">
    <property type="entry name" value="Tetratricopeptide repeat domain"/>
    <property type="match status" value="1"/>
</dbReference>